<organism evidence="1 2">
    <name type="scientific">Helianthus annuus</name>
    <name type="common">Common sunflower</name>
    <dbReference type="NCBI Taxonomy" id="4232"/>
    <lineage>
        <taxon>Eukaryota</taxon>
        <taxon>Viridiplantae</taxon>
        <taxon>Streptophyta</taxon>
        <taxon>Embryophyta</taxon>
        <taxon>Tracheophyta</taxon>
        <taxon>Spermatophyta</taxon>
        <taxon>Magnoliopsida</taxon>
        <taxon>eudicotyledons</taxon>
        <taxon>Gunneridae</taxon>
        <taxon>Pentapetalae</taxon>
        <taxon>asterids</taxon>
        <taxon>campanulids</taxon>
        <taxon>Asterales</taxon>
        <taxon>Asteraceae</taxon>
        <taxon>Asteroideae</taxon>
        <taxon>Heliantheae alliance</taxon>
        <taxon>Heliantheae</taxon>
        <taxon>Helianthus</taxon>
    </lineage>
</organism>
<sequence length="50" mass="5658">MEIKFNKVQATMKINPKLQLIKLIFQYKDAGTGTYSITITNLGKAKTEKP</sequence>
<reference evidence="1" key="2">
    <citation type="submission" date="2020-06" db="EMBL/GenBank/DDBJ databases">
        <title>Helianthus annuus Genome sequencing and assembly Release 2.</title>
        <authorList>
            <person name="Gouzy J."/>
            <person name="Langlade N."/>
            <person name="Munos S."/>
        </authorList>
    </citation>
    <scope>NUCLEOTIDE SEQUENCE</scope>
    <source>
        <tissue evidence="1">Leaves</tissue>
    </source>
</reference>
<evidence type="ECO:0000313" key="2">
    <source>
        <dbReference type="Proteomes" id="UP000215914"/>
    </source>
</evidence>
<proteinExistence type="predicted"/>
<reference evidence="1" key="1">
    <citation type="journal article" date="2017" name="Nature">
        <title>The sunflower genome provides insights into oil metabolism, flowering and Asterid evolution.</title>
        <authorList>
            <person name="Badouin H."/>
            <person name="Gouzy J."/>
            <person name="Grassa C.J."/>
            <person name="Murat F."/>
            <person name="Staton S.E."/>
            <person name="Cottret L."/>
            <person name="Lelandais-Briere C."/>
            <person name="Owens G.L."/>
            <person name="Carrere S."/>
            <person name="Mayjonade B."/>
            <person name="Legrand L."/>
            <person name="Gill N."/>
            <person name="Kane N.C."/>
            <person name="Bowers J.E."/>
            <person name="Hubner S."/>
            <person name="Bellec A."/>
            <person name="Berard A."/>
            <person name="Berges H."/>
            <person name="Blanchet N."/>
            <person name="Boniface M.C."/>
            <person name="Brunel D."/>
            <person name="Catrice O."/>
            <person name="Chaidir N."/>
            <person name="Claudel C."/>
            <person name="Donnadieu C."/>
            <person name="Faraut T."/>
            <person name="Fievet G."/>
            <person name="Helmstetter N."/>
            <person name="King M."/>
            <person name="Knapp S.J."/>
            <person name="Lai Z."/>
            <person name="Le Paslier M.C."/>
            <person name="Lippi Y."/>
            <person name="Lorenzon L."/>
            <person name="Mandel J.R."/>
            <person name="Marage G."/>
            <person name="Marchand G."/>
            <person name="Marquand E."/>
            <person name="Bret-Mestries E."/>
            <person name="Morien E."/>
            <person name="Nambeesan S."/>
            <person name="Nguyen T."/>
            <person name="Pegot-Espagnet P."/>
            <person name="Pouilly N."/>
            <person name="Raftis F."/>
            <person name="Sallet E."/>
            <person name="Schiex T."/>
            <person name="Thomas J."/>
            <person name="Vandecasteele C."/>
            <person name="Vares D."/>
            <person name="Vear F."/>
            <person name="Vautrin S."/>
            <person name="Crespi M."/>
            <person name="Mangin B."/>
            <person name="Burke J.M."/>
            <person name="Salse J."/>
            <person name="Munos S."/>
            <person name="Vincourt P."/>
            <person name="Rieseberg L.H."/>
            <person name="Langlade N.B."/>
        </authorList>
    </citation>
    <scope>NUCLEOTIDE SEQUENCE</scope>
    <source>
        <tissue evidence="1">Leaves</tissue>
    </source>
</reference>
<name>A0A9K3J1X1_HELAN</name>
<protein>
    <submittedName>
        <fullName evidence="1">Uncharacterized protein</fullName>
    </submittedName>
</protein>
<accession>A0A9K3J1X1</accession>
<gene>
    <name evidence="1" type="ORF">HanXRQr2_Chr05g0229461</name>
</gene>
<dbReference type="Gramene" id="mRNA:HanXRQr2_Chr05g0229461">
    <property type="protein sequence ID" value="CDS:HanXRQr2_Chr05g0229461.1"/>
    <property type="gene ID" value="HanXRQr2_Chr05g0229461"/>
</dbReference>
<dbReference type="AlphaFoldDB" id="A0A9K3J1X1"/>
<dbReference type="EMBL" id="MNCJ02000320">
    <property type="protein sequence ID" value="KAF5807075.1"/>
    <property type="molecule type" value="Genomic_DNA"/>
</dbReference>
<keyword evidence="2" id="KW-1185">Reference proteome</keyword>
<evidence type="ECO:0000313" key="1">
    <source>
        <dbReference type="EMBL" id="KAF5807075.1"/>
    </source>
</evidence>
<comment type="caution">
    <text evidence="1">The sequence shown here is derived from an EMBL/GenBank/DDBJ whole genome shotgun (WGS) entry which is preliminary data.</text>
</comment>
<dbReference type="Proteomes" id="UP000215914">
    <property type="component" value="Unassembled WGS sequence"/>
</dbReference>